<dbReference type="VEuPathDB" id="FungiDB:ASPBRDRAFT_28342"/>
<organism evidence="2 3">
    <name type="scientific">Aspergillus brasiliensis (strain CBS 101740 / IMI 381727 / IBT 21946)</name>
    <dbReference type="NCBI Taxonomy" id="767769"/>
    <lineage>
        <taxon>Eukaryota</taxon>
        <taxon>Fungi</taxon>
        <taxon>Dikarya</taxon>
        <taxon>Ascomycota</taxon>
        <taxon>Pezizomycotina</taxon>
        <taxon>Eurotiomycetes</taxon>
        <taxon>Eurotiomycetidae</taxon>
        <taxon>Eurotiales</taxon>
        <taxon>Aspergillaceae</taxon>
        <taxon>Aspergillus</taxon>
        <taxon>Aspergillus subgen. Circumdati</taxon>
    </lineage>
</organism>
<dbReference type="PANTHER" id="PTHR43591:SF96">
    <property type="entry name" value="PUTATIVE-RELATED"/>
    <property type="match status" value="1"/>
</dbReference>
<evidence type="ECO:0000313" key="3">
    <source>
        <dbReference type="Proteomes" id="UP000184499"/>
    </source>
</evidence>
<reference evidence="3" key="1">
    <citation type="journal article" date="2017" name="Genome Biol.">
        <title>Comparative genomics reveals high biological diversity and specific adaptations in the industrially and medically important fungal genus Aspergillus.</title>
        <authorList>
            <person name="de Vries R.P."/>
            <person name="Riley R."/>
            <person name="Wiebenga A."/>
            <person name="Aguilar-Osorio G."/>
            <person name="Amillis S."/>
            <person name="Uchima C.A."/>
            <person name="Anderluh G."/>
            <person name="Asadollahi M."/>
            <person name="Askin M."/>
            <person name="Barry K."/>
            <person name="Battaglia E."/>
            <person name="Bayram O."/>
            <person name="Benocci T."/>
            <person name="Braus-Stromeyer S.A."/>
            <person name="Caldana C."/>
            <person name="Canovas D."/>
            <person name="Cerqueira G.C."/>
            <person name="Chen F."/>
            <person name="Chen W."/>
            <person name="Choi C."/>
            <person name="Clum A."/>
            <person name="Dos Santos R.A."/>
            <person name="Damasio A.R."/>
            <person name="Diallinas G."/>
            <person name="Emri T."/>
            <person name="Fekete E."/>
            <person name="Flipphi M."/>
            <person name="Freyberg S."/>
            <person name="Gallo A."/>
            <person name="Gournas C."/>
            <person name="Habgood R."/>
            <person name="Hainaut M."/>
            <person name="Harispe M.L."/>
            <person name="Henrissat B."/>
            <person name="Hilden K.S."/>
            <person name="Hope R."/>
            <person name="Hossain A."/>
            <person name="Karabika E."/>
            <person name="Karaffa L."/>
            <person name="Karanyi Z."/>
            <person name="Krasevec N."/>
            <person name="Kuo A."/>
            <person name="Kusch H."/>
            <person name="LaButti K."/>
            <person name="Lagendijk E.L."/>
            <person name="Lapidus A."/>
            <person name="Levasseur A."/>
            <person name="Lindquist E."/>
            <person name="Lipzen A."/>
            <person name="Logrieco A.F."/>
            <person name="MacCabe A."/>
            <person name="Maekelae M.R."/>
            <person name="Malavazi I."/>
            <person name="Melin P."/>
            <person name="Meyer V."/>
            <person name="Mielnichuk N."/>
            <person name="Miskei M."/>
            <person name="Molnar A.P."/>
            <person name="Mule G."/>
            <person name="Ngan C.Y."/>
            <person name="Orejas M."/>
            <person name="Orosz E."/>
            <person name="Ouedraogo J.P."/>
            <person name="Overkamp K.M."/>
            <person name="Park H.-S."/>
            <person name="Perrone G."/>
            <person name="Piumi F."/>
            <person name="Punt P.J."/>
            <person name="Ram A.F."/>
            <person name="Ramon A."/>
            <person name="Rauscher S."/>
            <person name="Record E."/>
            <person name="Riano-Pachon D.M."/>
            <person name="Robert V."/>
            <person name="Roehrig J."/>
            <person name="Ruller R."/>
            <person name="Salamov A."/>
            <person name="Salih N.S."/>
            <person name="Samson R.A."/>
            <person name="Sandor E."/>
            <person name="Sanguinetti M."/>
            <person name="Schuetze T."/>
            <person name="Sepcic K."/>
            <person name="Shelest E."/>
            <person name="Sherlock G."/>
            <person name="Sophianopoulou V."/>
            <person name="Squina F.M."/>
            <person name="Sun H."/>
            <person name="Susca A."/>
            <person name="Todd R.B."/>
            <person name="Tsang A."/>
            <person name="Unkles S.E."/>
            <person name="van de Wiele N."/>
            <person name="van Rossen-Uffink D."/>
            <person name="Oliveira J.V."/>
            <person name="Vesth T.C."/>
            <person name="Visser J."/>
            <person name="Yu J.-H."/>
            <person name="Zhou M."/>
            <person name="Andersen M.R."/>
            <person name="Archer D.B."/>
            <person name="Baker S.E."/>
            <person name="Benoit I."/>
            <person name="Brakhage A.A."/>
            <person name="Braus G.H."/>
            <person name="Fischer R."/>
            <person name="Frisvad J.C."/>
            <person name="Goldman G.H."/>
            <person name="Houbraken J."/>
            <person name="Oakley B."/>
            <person name="Pocsi I."/>
            <person name="Scazzocchio C."/>
            <person name="Seiboth B."/>
            <person name="vanKuyk P.A."/>
            <person name="Wortman J."/>
            <person name="Dyer P.S."/>
            <person name="Grigoriev I.V."/>
        </authorList>
    </citation>
    <scope>NUCLEOTIDE SEQUENCE [LARGE SCALE GENOMIC DNA]</scope>
    <source>
        <strain evidence="3">CBS 101740 / IMI 381727 / IBT 21946</strain>
    </source>
</reference>
<dbReference type="EMBL" id="KV878682">
    <property type="protein sequence ID" value="OJJ73068.1"/>
    <property type="molecule type" value="Genomic_DNA"/>
</dbReference>
<protein>
    <recommendedName>
        <fullName evidence="1">Methyltransferase domain-containing protein</fullName>
    </recommendedName>
</protein>
<dbReference type="PANTHER" id="PTHR43591">
    <property type="entry name" value="METHYLTRANSFERASE"/>
    <property type="match status" value="1"/>
</dbReference>
<dbReference type="RefSeq" id="XP_067480316.1">
    <property type="nucleotide sequence ID" value="XM_067622498.1"/>
</dbReference>
<feature type="domain" description="Methyltransferase" evidence="1">
    <location>
        <begin position="60"/>
        <end position="154"/>
    </location>
</feature>
<dbReference type="InterPro" id="IPR029063">
    <property type="entry name" value="SAM-dependent_MTases_sf"/>
</dbReference>
<keyword evidence="3" id="KW-1185">Reference proteome</keyword>
<dbReference type="OMA" id="NITLRQW"/>
<accession>A0A1L9UN11</accession>
<name>A0A1L9UN11_ASPBC</name>
<dbReference type="Proteomes" id="UP000184499">
    <property type="component" value="Unassembled WGS sequence"/>
</dbReference>
<dbReference type="Pfam" id="PF13649">
    <property type="entry name" value="Methyltransf_25"/>
    <property type="match status" value="1"/>
</dbReference>
<dbReference type="Gene3D" id="3.40.50.150">
    <property type="entry name" value="Vaccinia Virus protein VP39"/>
    <property type="match status" value="1"/>
</dbReference>
<gene>
    <name evidence="2" type="ORF">ASPBRDRAFT_28342</name>
</gene>
<proteinExistence type="predicted"/>
<dbReference type="STRING" id="767769.A0A1L9UN11"/>
<dbReference type="GeneID" id="93574986"/>
<dbReference type="SUPFAM" id="SSF53335">
    <property type="entry name" value="S-adenosyl-L-methionine-dependent methyltransferases"/>
    <property type="match status" value="1"/>
</dbReference>
<dbReference type="InterPro" id="IPR041698">
    <property type="entry name" value="Methyltransf_25"/>
</dbReference>
<dbReference type="CDD" id="cd02440">
    <property type="entry name" value="AdoMet_MTases"/>
    <property type="match status" value="1"/>
</dbReference>
<dbReference type="OrthoDB" id="417697at2759"/>
<dbReference type="AlphaFoldDB" id="A0A1L9UN11"/>
<evidence type="ECO:0000313" key="2">
    <source>
        <dbReference type="EMBL" id="OJJ73068.1"/>
    </source>
</evidence>
<evidence type="ECO:0000259" key="1">
    <source>
        <dbReference type="Pfam" id="PF13649"/>
    </source>
</evidence>
<sequence>MTTSKTELDYHVADDLGYGLGNDTTAAFRLNGIFYFWKETLGFNIHPTIRESLQTPNLRIADVATGTAIWLIDVANELPGATLDGLDLTLDMAPPAEWLPPNITLRQWNIYEDLPEELVGQFDLVHLRLLLPVIQNGDPSSVIQKIVRMLKPGGWIQWDDLNIREVKIFKARPEVKTEALEYLSRFWNTGERQEWIGRLPQSFEQEGLERAEISRYENLKQYLKADCEGYIVTCEETARTLARKGKVEEAKELSQIVHQASLEAAAGAAVVATRVVCIGQKPAGAAN</sequence>